<name>W8NSV0_9EURY</name>
<reference evidence="1 2" key="1">
    <citation type="submission" date="2014-02" db="EMBL/GenBank/DDBJ databases">
        <title>Genome Sequence of an Hyperthermophilic Archaeon, Thermococcus nautili 30-1, producing viral vesicles.</title>
        <authorList>
            <person name="Oberto J."/>
            <person name="Gaudin M."/>
            <person name="Cossu M."/>
            <person name="Gorlas A."/>
            <person name="Slesarev A."/>
            <person name="Marguet E."/>
            <person name="Forterre P."/>
        </authorList>
    </citation>
    <scope>NUCLEOTIDE SEQUENCE [LARGE SCALE GENOMIC DNA]</scope>
    <source>
        <strain evidence="1 2">30-1</strain>
    </source>
</reference>
<dbReference type="STRING" id="195522.BD01_0568"/>
<accession>W8NSV0</accession>
<evidence type="ECO:0000313" key="1">
    <source>
        <dbReference type="EMBL" id="AHL22192.1"/>
    </source>
</evidence>
<organism evidence="1 2">
    <name type="scientific">Thermococcus nautili</name>
    <dbReference type="NCBI Taxonomy" id="195522"/>
    <lineage>
        <taxon>Archaea</taxon>
        <taxon>Methanobacteriati</taxon>
        <taxon>Methanobacteriota</taxon>
        <taxon>Thermococci</taxon>
        <taxon>Thermococcales</taxon>
        <taxon>Thermococcaceae</taxon>
        <taxon>Thermococcus</taxon>
    </lineage>
</organism>
<keyword evidence="2" id="KW-1185">Reference proteome</keyword>
<dbReference type="Proteomes" id="UP000019434">
    <property type="component" value="Chromosome"/>
</dbReference>
<dbReference type="EMBL" id="CP007264">
    <property type="protein sequence ID" value="AHL22192.1"/>
    <property type="molecule type" value="Genomic_DNA"/>
</dbReference>
<proteinExistence type="predicted"/>
<sequence length="22" mass="2648">MAKWVVYYIFLLKVSPFRAGMQ</sequence>
<dbReference type="KEGG" id="tnu:BD01_0568"/>
<evidence type="ECO:0000313" key="2">
    <source>
        <dbReference type="Proteomes" id="UP000019434"/>
    </source>
</evidence>
<protein>
    <submittedName>
        <fullName evidence="1">Uncharacterized protein</fullName>
    </submittedName>
</protein>
<dbReference type="HOGENOM" id="CLU_3424554_0_0_2"/>
<dbReference type="AlphaFoldDB" id="W8NSV0"/>
<gene>
    <name evidence="1" type="ORF">BD01_0568</name>
</gene>